<keyword evidence="1" id="KW-0694">RNA-binding</keyword>
<dbReference type="EMBL" id="OC975555">
    <property type="protein sequence ID" value="CAD7668687.1"/>
    <property type="molecule type" value="Genomic_DNA"/>
</dbReference>
<proteinExistence type="predicted"/>
<dbReference type="GO" id="GO:0003723">
    <property type="term" value="F:RNA binding"/>
    <property type="evidence" value="ECO:0007669"/>
    <property type="project" value="UniProtKB-KW"/>
</dbReference>
<gene>
    <name evidence="3" type="ORF">ONB1V03_LOCUS23556</name>
</gene>
<reference evidence="3" key="1">
    <citation type="submission" date="2020-11" db="EMBL/GenBank/DDBJ databases">
        <authorList>
            <person name="Tran Van P."/>
        </authorList>
    </citation>
    <scope>NUCLEOTIDE SEQUENCE</scope>
</reference>
<dbReference type="OrthoDB" id="7763451at2759"/>
<accession>A0A7R9MV43</accession>
<name>A0A7R9MV43_9ACAR</name>
<keyword evidence="4" id="KW-1185">Reference proteome</keyword>
<dbReference type="SUPFAM" id="SSF54928">
    <property type="entry name" value="RNA-binding domain, RBD"/>
    <property type="match status" value="1"/>
</dbReference>
<feature type="domain" description="RRM" evidence="2">
    <location>
        <begin position="6"/>
        <end position="39"/>
    </location>
</feature>
<dbReference type="InterPro" id="IPR035979">
    <property type="entry name" value="RBD_domain_sf"/>
</dbReference>
<protein>
    <recommendedName>
        <fullName evidence="2">RRM domain-containing protein</fullName>
    </recommendedName>
</protein>
<organism evidence="3">
    <name type="scientific">Oppiella nova</name>
    <dbReference type="NCBI Taxonomy" id="334625"/>
    <lineage>
        <taxon>Eukaryota</taxon>
        <taxon>Metazoa</taxon>
        <taxon>Ecdysozoa</taxon>
        <taxon>Arthropoda</taxon>
        <taxon>Chelicerata</taxon>
        <taxon>Arachnida</taxon>
        <taxon>Acari</taxon>
        <taxon>Acariformes</taxon>
        <taxon>Sarcoptiformes</taxon>
        <taxon>Oribatida</taxon>
        <taxon>Brachypylina</taxon>
        <taxon>Oppioidea</taxon>
        <taxon>Oppiidae</taxon>
        <taxon>Oppiella</taxon>
    </lineage>
</organism>
<dbReference type="InterPro" id="IPR012677">
    <property type="entry name" value="Nucleotide-bd_a/b_plait_sf"/>
</dbReference>
<evidence type="ECO:0000313" key="3">
    <source>
        <dbReference type="EMBL" id="CAD7668687.1"/>
    </source>
</evidence>
<dbReference type="Proteomes" id="UP000728032">
    <property type="component" value="Unassembled WGS sequence"/>
</dbReference>
<sequence length="137" mass="14948">MAGDETQPTRFSFVEFTDQSSVANALQYNGVIFGGRPLKINHSNNSIVKPQAKSSEAAQKEIEEAMKRVREAQSLISAAIEPGFSIKFDKILEFAGKEKNRGEVLLARDVVPVLALGKAALEISFARKEAPLSRTKA</sequence>
<dbReference type="InterPro" id="IPR000504">
    <property type="entry name" value="RRM_dom"/>
</dbReference>
<evidence type="ECO:0000259" key="2">
    <source>
        <dbReference type="Pfam" id="PF00076"/>
    </source>
</evidence>
<dbReference type="EMBL" id="CAJPVJ010060730">
    <property type="protein sequence ID" value="CAG2184136.1"/>
    <property type="molecule type" value="Genomic_DNA"/>
</dbReference>
<evidence type="ECO:0000256" key="1">
    <source>
        <dbReference type="ARBA" id="ARBA00022884"/>
    </source>
</evidence>
<evidence type="ECO:0000313" key="4">
    <source>
        <dbReference type="Proteomes" id="UP000728032"/>
    </source>
</evidence>
<dbReference type="Gene3D" id="3.30.70.330">
    <property type="match status" value="1"/>
</dbReference>
<dbReference type="Pfam" id="PF00076">
    <property type="entry name" value="RRM_1"/>
    <property type="match status" value="1"/>
</dbReference>
<dbReference type="AlphaFoldDB" id="A0A7R9MV43"/>